<gene>
    <name evidence="3" type="ORF">E6K78_10150</name>
</gene>
<keyword evidence="2" id="KW-1133">Transmembrane helix</keyword>
<evidence type="ECO:0000313" key="3">
    <source>
        <dbReference type="EMBL" id="TMQ63923.1"/>
    </source>
</evidence>
<keyword evidence="2" id="KW-0812">Transmembrane</keyword>
<sequence length="231" mass="25739">MARRNRITNTLAIEPGRGFTHLPTGRWARVRCKPIPAAACVFVFAFLLCLGSAPGWTQQKDQQQQKKSQQQQQKGQQEQPNDKQPMRGLDEQIQEVKSDVLRITAELSRLEEKLLYPSGTQVAIFVALAKDDTMRLDAVQLKIDGELAAHYIYSFKELEALRKGGVQRIYVGNVATGDHQLEVLVDGKLEGGADFSRTDHFAFRKEVKPKLVGLTLAGPNSGNTPITLGEW</sequence>
<evidence type="ECO:0000256" key="1">
    <source>
        <dbReference type="SAM" id="MobiDB-lite"/>
    </source>
</evidence>
<organism evidence="3 4">
    <name type="scientific">Eiseniibacteriota bacterium</name>
    <dbReference type="NCBI Taxonomy" id="2212470"/>
    <lineage>
        <taxon>Bacteria</taxon>
        <taxon>Candidatus Eiseniibacteriota</taxon>
    </lineage>
</organism>
<evidence type="ECO:0000313" key="4">
    <source>
        <dbReference type="Proteomes" id="UP000316609"/>
    </source>
</evidence>
<feature type="transmembrane region" description="Helical" evidence="2">
    <location>
        <begin position="35"/>
        <end position="56"/>
    </location>
</feature>
<proteinExistence type="predicted"/>
<feature type="compositionally biased region" description="Low complexity" evidence="1">
    <location>
        <begin position="60"/>
        <end position="79"/>
    </location>
</feature>
<comment type="caution">
    <text evidence="3">The sequence shown here is derived from an EMBL/GenBank/DDBJ whole genome shotgun (WGS) entry which is preliminary data.</text>
</comment>
<accession>A0A538TJY1</accession>
<dbReference type="EMBL" id="VBOY01000100">
    <property type="protein sequence ID" value="TMQ63923.1"/>
    <property type="molecule type" value="Genomic_DNA"/>
</dbReference>
<evidence type="ECO:0000256" key="2">
    <source>
        <dbReference type="SAM" id="Phobius"/>
    </source>
</evidence>
<keyword evidence="2" id="KW-0472">Membrane</keyword>
<dbReference type="AlphaFoldDB" id="A0A538TJY1"/>
<protein>
    <submittedName>
        <fullName evidence="3">M1 family metallopeptidase</fullName>
    </submittedName>
</protein>
<dbReference type="Proteomes" id="UP000316609">
    <property type="component" value="Unassembled WGS sequence"/>
</dbReference>
<name>A0A538TJY1_UNCEI</name>
<reference evidence="3 4" key="1">
    <citation type="journal article" date="2019" name="Nat. Microbiol.">
        <title>Mediterranean grassland soil C-N compound turnover is dependent on rainfall and depth, and is mediated by genomically divergent microorganisms.</title>
        <authorList>
            <person name="Diamond S."/>
            <person name="Andeer P.F."/>
            <person name="Li Z."/>
            <person name="Crits-Christoph A."/>
            <person name="Burstein D."/>
            <person name="Anantharaman K."/>
            <person name="Lane K.R."/>
            <person name="Thomas B.C."/>
            <person name="Pan C."/>
            <person name="Northen T.R."/>
            <person name="Banfield J.F."/>
        </authorList>
    </citation>
    <scope>NUCLEOTIDE SEQUENCE [LARGE SCALE GENOMIC DNA]</scope>
    <source>
        <strain evidence="3">WS_8</strain>
    </source>
</reference>
<feature type="region of interest" description="Disordered" evidence="1">
    <location>
        <begin position="60"/>
        <end position="87"/>
    </location>
</feature>